<dbReference type="OrthoDB" id="9768249at2"/>
<dbReference type="GO" id="GO:0005198">
    <property type="term" value="F:structural molecule activity"/>
    <property type="evidence" value="ECO:0007669"/>
    <property type="project" value="InterPro"/>
</dbReference>
<accession>A0A318JB00</accession>
<dbReference type="AlphaFoldDB" id="A0A318JB00"/>
<feature type="domain" description="Flagellin N-terminal" evidence="5">
    <location>
        <begin position="3"/>
        <end position="140"/>
    </location>
</feature>
<dbReference type="Gene3D" id="1.20.1330.10">
    <property type="entry name" value="f41 fragment of flagellin, N-terminal domain"/>
    <property type="match status" value="1"/>
</dbReference>
<evidence type="ECO:0000259" key="5">
    <source>
        <dbReference type="Pfam" id="PF00669"/>
    </source>
</evidence>
<dbReference type="InterPro" id="IPR001029">
    <property type="entry name" value="Flagellin_N"/>
</dbReference>
<dbReference type="GO" id="GO:0071973">
    <property type="term" value="P:bacterial-type flagellum-dependent cell motility"/>
    <property type="evidence" value="ECO:0007669"/>
    <property type="project" value="InterPro"/>
</dbReference>
<proteinExistence type="inferred from homology"/>
<dbReference type="InterPro" id="IPR013384">
    <property type="entry name" value="Flagell_FlgL"/>
</dbReference>
<dbReference type="GO" id="GO:0009424">
    <property type="term" value="C:bacterial-type flagellum hook"/>
    <property type="evidence" value="ECO:0007669"/>
    <property type="project" value="InterPro"/>
</dbReference>
<comment type="similarity">
    <text evidence="3">Belongs to the bacterial flagellin family.</text>
</comment>
<evidence type="ECO:0000256" key="3">
    <source>
        <dbReference type="ARBA" id="ARBA00005709"/>
    </source>
</evidence>
<name>A0A318JB00_9NEIS</name>
<dbReference type="Proteomes" id="UP000248395">
    <property type="component" value="Unassembled WGS sequence"/>
</dbReference>
<reference evidence="6 7" key="1">
    <citation type="submission" date="2018-05" db="EMBL/GenBank/DDBJ databases">
        <title>Genomic Encyclopedia of Type Strains, Phase IV (KMG-IV): sequencing the most valuable type-strain genomes for metagenomic binning, comparative biology and taxonomic classification.</title>
        <authorList>
            <person name="Goeker M."/>
        </authorList>
    </citation>
    <scope>NUCLEOTIDE SEQUENCE [LARGE SCALE GENOMIC DNA]</scope>
    <source>
        <strain evidence="6 7">DSM 25134</strain>
    </source>
</reference>
<keyword evidence="6" id="KW-0969">Cilium</keyword>
<keyword evidence="4" id="KW-0975">Bacterial flagellum</keyword>
<dbReference type="InterPro" id="IPR001492">
    <property type="entry name" value="Flagellin"/>
</dbReference>
<dbReference type="Pfam" id="PF00669">
    <property type="entry name" value="Flagellin_N"/>
    <property type="match status" value="1"/>
</dbReference>
<keyword evidence="7" id="KW-1185">Reference proteome</keyword>
<organism evidence="6 7">
    <name type="scientific">Aquitalea magnusonii</name>
    <dbReference type="NCBI Taxonomy" id="332411"/>
    <lineage>
        <taxon>Bacteria</taxon>
        <taxon>Pseudomonadati</taxon>
        <taxon>Pseudomonadota</taxon>
        <taxon>Betaproteobacteria</taxon>
        <taxon>Neisseriales</taxon>
        <taxon>Chromobacteriaceae</taxon>
        <taxon>Aquitalea</taxon>
    </lineage>
</organism>
<dbReference type="RefSeq" id="WP_059285858.1">
    <property type="nucleotide sequence ID" value="NZ_LNQU01000044.1"/>
</dbReference>
<sequence length="304" mass="32581">MRISTATSYMTGTYDMQSLQSQLQTLQTQLDTQKRVVTPADDPVAAARILQLSQSDGMNTQFVTNTKAVESTLSLAESQLTNASNLLTSIKAVAIQAGNTVLTSDQLLMIQKQVQEGIAEMTGYANATDGKGNYLFSGNKVDTPPYVLDATYTATYQGDTGQRNVPISSSRSMQISDAGSNVFGNASSATAVFDALKSLNDLLAQNPKPATYSTDMGNIVSALDSAQKNLATSIASIGARRQENQSVQDMGTQLGLQYKTGISDLQDLDMPSAITSFTQTQTSLKYSQLVYNKVSSLSLFNYMS</sequence>
<dbReference type="PANTHER" id="PTHR42792">
    <property type="entry name" value="FLAGELLIN"/>
    <property type="match status" value="1"/>
</dbReference>
<dbReference type="EMBL" id="QJKC01000011">
    <property type="protein sequence ID" value="PXX45656.1"/>
    <property type="molecule type" value="Genomic_DNA"/>
</dbReference>
<protein>
    <submittedName>
        <fullName evidence="6">Flagellar hook-associated protein 3 FlgL</fullName>
    </submittedName>
</protein>
<dbReference type="NCBIfam" id="TIGR02550">
    <property type="entry name" value="flagell_flgL"/>
    <property type="match status" value="1"/>
</dbReference>
<evidence type="ECO:0000256" key="4">
    <source>
        <dbReference type="ARBA" id="ARBA00023143"/>
    </source>
</evidence>
<evidence type="ECO:0000313" key="6">
    <source>
        <dbReference type="EMBL" id="PXX45656.1"/>
    </source>
</evidence>
<comment type="caution">
    <text evidence="6">The sequence shown here is derived from an EMBL/GenBank/DDBJ whole genome shotgun (WGS) entry which is preliminary data.</text>
</comment>
<gene>
    <name evidence="6" type="ORF">DFR38_11147</name>
</gene>
<dbReference type="SUPFAM" id="SSF64518">
    <property type="entry name" value="Phase 1 flagellin"/>
    <property type="match status" value="1"/>
</dbReference>
<keyword evidence="6" id="KW-0966">Cell projection</keyword>
<dbReference type="GO" id="GO:0005576">
    <property type="term" value="C:extracellular region"/>
    <property type="evidence" value="ECO:0007669"/>
    <property type="project" value="UniProtKB-SubCell"/>
</dbReference>
<evidence type="ECO:0000256" key="1">
    <source>
        <dbReference type="ARBA" id="ARBA00004365"/>
    </source>
</evidence>
<comment type="subcellular location">
    <subcellularLocation>
        <location evidence="1">Bacterial flagellum</location>
    </subcellularLocation>
    <subcellularLocation>
        <location evidence="2">Secreted</location>
    </subcellularLocation>
</comment>
<evidence type="ECO:0000256" key="2">
    <source>
        <dbReference type="ARBA" id="ARBA00004613"/>
    </source>
</evidence>
<dbReference type="PANTHER" id="PTHR42792:SF1">
    <property type="entry name" value="FLAGELLAR HOOK-ASSOCIATED PROTEIN 3"/>
    <property type="match status" value="1"/>
</dbReference>
<keyword evidence="6" id="KW-0282">Flagellum</keyword>
<evidence type="ECO:0000313" key="7">
    <source>
        <dbReference type="Proteomes" id="UP000248395"/>
    </source>
</evidence>